<evidence type="ECO:0000313" key="3">
    <source>
        <dbReference type="Proteomes" id="UP001189429"/>
    </source>
</evidence>
<sequence length="257" mass="28479">EDHDSALQLRGLPYRATLGDVRAFLGRHARNLKDDASGQSIHLVMNRDGRPSGFAKVQLNSPQAAHAARDELNNKSMEVAQGDAGPRAAATKANRYVEVFLFPERPNKLRFKKEKTFDMGEQCVEQGVCDITAEQVYAECCAYMATPGRGQLLLSMLGVALSPAARNYLKRTDQGLKQFLLQHPQVLAVEGAKGRETITYLPTMPMQYSEPGYGFDSRSGMAGRAPRIDSPPVIVFYMRLMVMMLLFLLLLLLLSLS</sequence>
<comment type="caution">
    <text evidence="2">The sequence shown here is derived from an EMBL/GenBank/DDBJ whole genome shotgun (WGS) entry which is preliminary data.</text>
</comment>
<dbReference type="EMBL" id="CAUYUJ010003093">
    <property type="protein sequence ID" value="CAK0803803.1"/>
    <property type="molecule type" value="Genomic_DNA"/>
</dbReference>
<evidence type="ECO:0000313" key="2">
    <source>
        <dbReference type="EMBL" id="CAK0803803.1"/>
    </source>
</evidence>
<accession>A0ABN9QJ53</accession>
<keyword evidence="3" id="KW-1185">Reference proteome</keyword>
<dbReference type="InterPro" id="IPR035979">
    <property type="entry name" value="RBD_domain_sf"/>
</dbReference>
<evidence type="ECO:0000256" key="1">
    <source>
        <dbReference type="SAM" id="Phobius"/>
    </source>
</evidence>
<reference evidence="2" key="1">
    <citation type="submission" date="2023-10" db="EMBL/GenBank/DDBJ databases">
        <authorList>
            <person name="Chen Y."/>
            <person name="Shah S."/>
            <person name="Dougan E. K."/>
            <person name="Thang M."/>
            <person name="Chan C."/>
        </authorList>
    </citation>
    <scope>NUCLEOTIDE SEQUENCE [LARGE SCALE GENOMIC DNA]</scope>
</reference>
<dbReference type="SUPFAM" id="SSF54928">
    <property type="entry name" value="RNA-binding domain, RBD"/>
    <property type="match status" value="1"/>
</dbReference>
<keyword evidence="1" id="KW-1133">Transmembrane helix</keyword>
<feature type="transmembrane region" description="Helical" evidence="1">
    <location>
        <begin position="234"/>
        <end position="256"/>
    </location>
</feature>
<keyword evidence="1" id="KW-0472">Membrane</keyword>
<proteinExistence type="predicted"/>
<dbReference type="Proteomes" id="UP001189429">
    <property type="component" value="Unassembled WGS sequence"/>
</dbReference>
<feature type="non-terminal residue" evidence="2">
    <location>
        <position position="257"/>
    </location>
</feature>
<dbReference type="InterPro" id="IPR012677">
    <property type="entry name" value="Nucleotide-bd_a/b_plait_sf"/>
</dbReference>
<organism evidence="2 3">
    <name type="scientific">Prorocentrum cordatum</name>
    <dbReference type="NCBI Taxonomy" id="2364126"/>
    <lineage>
        <taxon>Eukaryota</taxon>
        <taxon>Sar</taxon>
        <taxon>Alveolata</taxon>
        <taxon>Dinophyceae</taxon>
        <taxon>Prorocentrales</taxon>
        <taxon>Prorocentraceae</taxon>
        <taxon>Prorocentrum</taxon>
    </lineage>
</organism>
<evidence type="ECO:0008006" key="4">
    <source>
        <dbReference type="Google" id="ProtNLM"/>
    </source>
</evidence>
<feature type="non-terminal residue" evidence="2">
    <location>
        <position position="1"/>
    </location>
</feature>
<gene>
    <name evidence="2" type="ORF">PCOR1329_LOCUS10840</name>
</gene>
<name>A0ABN9QJ53_9DINO</name>
<keyword evidence="1" id="KW-0812">Transmembrane</keyword>
<dbReference type="Gene3D" id="3.30.70.330">
    <property type="match status" value="1"/>
</dbReference>
<protein>
    <recommendedName>
        <fullName evidence="4">RRM domain-containing protein</fullName>
    </recommendedName>
</protein>